<evidence type="ECO:0000256" key="1">
    <source>
        <dbReference type="ARBA" id="ARBA00004567"/>
    </source>
</evidence>
<dbReference type="GO" id="GO:0031080">
    <property type="term" value="C:nuclear pore outer ring"/>
    <property type="evidence" value="ECO:0007669"/>
    <property type="project" value="TreeGrafter"/>
</dbReference>
<dbReference type="GO" id="GO:0006606">
    <property type="term" value="P:protein import into nucleus"/>
    <property type="evidence" value="ECO:0007669"/>
    <property type="project" value="TreeGrafter"/>
</dbReference>
<accession>A0A9P7S1D5</accession>
<keyword evidence="7 9" id="KW-0906">Nuclear pore complex</keyword>
<dbReference type="GO" id="GO:0006406">
    <property type="term" value="P:mRNA export from nucleus"/>
    <property type="evidence" value="ECO:0007669"/>
    <property type="project" value="TreeGrafter"/>
</dbReference>
<comment type="caution">
    <text evidence="10">The sequence shown here is derived from an EMBL/GenBank/DDBJ whole genome shotgun (WGS) entry which is preliminary data.</text>
</comment>
<sequence>MSSHLDLVPPLVEKGHFGDLLSSNETISVSSSSYDSSLAIFMTPNHITMNPKNTTTTYDEPIYFASYDIAPSSERRLFITDTAIIFNFLQDMLKSSKGKEASWLQSSDATGLIRQRAIEYVNFIKECWIHTSQPMPRPDGPLQFTSNHYRILYSCFSLFVLLYIPEPEYEKAPVGEELMEWLNIHFIEPSTEEGDHLSSLDSPWEDDSFWPYLTRATLRGLTKASIFFFHTLLKHPSREMQDLIPVVIPLLESQPRLQNFKAERDFAYASRRWLDKVKALRVEMDRVPEELRFDDHDNWWDSLSDIVGILEGRGEVIQRVSEELGADWKEVCCAWGVFVDTRFRREDLPEIVSEVVEQMPPDPTSMEDMIHSALFSDQPEQALRHAAQFDPWLAAHLADLMESLGMLDTSVNSESELSKRDEYVLSYTDYLHSDPTLWRIIVPYMYSCGEIGRERGDALLLRVPLYLHVKKTSDSSSLAAEAIANTVKEVSALCLEHQREHVRREACKVAAQLLARQKDYGLAVTYYISAEDWPGLGRVIDRVLEEYIQNGPASFASYAAKFIHSLQELPSRINTEGIFAHRLTFAVRYAQIHRLRAEGESPAAIFEIITLLREEIAPKSWWAVLLCDAVDLLQGGSNSLFSSNDLVLLLRRLEEIHIRTSQGCGDDYLNVLLRTIHGKSEKDALDRLKPVRFALAKYFARCTVSGSHNGVTLSQ</sequence>
<dbReference type="KEGG" id="more:E1B28_007185"/>
<proteinExistence type="inferred from homology"/>
<comment type="subunit">
    <text evidence="9">Component of the nuclear pore complex (NPC).</text>
</comment>
<dbReference type="GO" id="GO:0045893">
    <property type="term" value="P:positive regulation of DNA-templated transcription"/>
    <property type="evidence" value="ECO:0007669"/>
    <property type="project" value="TreeGrafter"/>
</dbReference>
<protein>
    <recommendedName>
        <fullName evidence="9">Nuclear pore complex protein Nup85</fullName>
    </recommendedName>
</protein>
<keyword evidence="5 9" id="KW-0653">Protein transport</keyword>
<evidence type="ECO:0000313" key="10">
    <source>
        <dbReference type="EMBL" id="KAG7093510.1"/>
    </source>
</evidence>
<evidence type="ECO:0000256" key="2">
    <source>
        <dbReference type="ARBA" id="ARBA00005573"/>
    </source>
</evidence>
<evidence type="ECO:0000256" key="4">
    <source>
        <dbReference type="ARBA" id="ARBA00022816"/>
    </source>
</evidence>
<keyword evidence="6 9" id="KW-0811">Translocation</keyword>
<dbReference type="Pfam" id="PF07575">
    <property type="entry name" value="Nucleopor_Nup85"/>
    <property type="match status" value="1"/>
</dbReference>
<keyword evidence="9" id="KW-0472">Membrane</keyword>
<reference evidence="10" key="1">
    <citation type="journal article" date="2021" name="Genome Biol. Evol.">
        <title>The assembled and annotated genome of the fairy-ring fungus Marasmius oreades.</title>
        <authorList>
            <person name="Hiltunen M."/>
            <person name="Ament-Velasquez S.L."/>
            <person name="Johannesson H."/>
        </authorList>
    </citation>
    <scope>NUCLEOTIDE SEQUENCE</scope>
    <source>
        <strain evidence="10">03SP1</strain>
    </source>
</reference>
<organism evidence="10 11">
    <name type="scientific">Marasmius oreades</name>
    <name type="common">fairy-ring Marasmius</name>
    <dbReference type="NCBI Taxonomy" id="181124"/>
    <lineage>
        <taxon>Eukaryota</taxon>
        <taxon>Fungi</taxon>
        <taxon>Dikarya</taxon>
        <taxon>Basidiomycota</taxon>
        <taxon>Agaricomycotina</taxon>
        <taxon>Agaricomycetes</taxon>
        <taxon>Agaricomycetidae</taxon>
        <taxon>Agaricales</taxon>
        <taxon>Marasmiineae</taxon>
        <taxon>Marasmiaceae</taxon>
        <taxon>Marasmius</taxon>
    </lineage>
</organism>
<evidence type="ECO:0000256" key="8">
    <source>
        <dbReference type="ARBA" id="ARBA00023242"/>
    </source>
</evidence>
<evidence type="ECO:0000313" key="11">
    <source>
        <dbReference type="Proteomes" id="UP001049176"/>
    </source>
</evidence>
<comment type="subcellular location">
    <subcellularLocation>
        <location evidence="1 9">Nucleus</location>
        <location evidence="1 9">Nuclear pore complex</location>
    </subcellularLocation>
</comment>
<comment type="function">
    <text evidence="9">Functions as a component of the nuclear pore complex (NPC).</text>
</comment>
<dbReference type="RefSeq" id="XP_043009980.1">
    <property type="nucleotide sequence ID" value="XM_043151898.1"/>
</dbReference>
<name>A0A9P7S1D5_9AGAR</name>
<dbReference type="Proteomes" id="UP001049176">
    <property type="component" value="Chromosome 4"/>
</dbReference>
<keyword evidence="3 9" id="KW-0813">Transport</keyword>
<evidence type="ECO:0000256" key="7">
    <source>
        <dbReference type="ARBA" id="ARBA00023132"/>
    </source>
</evidence>
<dbReference type="OrthoDB" id="17644at2759"/>
<comment type="similarity">
    <text evidence="2 9">Belongs to the nucleoporin Nup85 family.</text>
</comment>
<keyword evidence="11" id="KW-1185">Reference proteome</keyword>
<dbReference type="PANTHER" id="PTHR13373">
    <property type="entry name" value="FROUNT PROTEIN-RELATED"/>
    <property type="match status" value="1"/>
</dbReference>
<keyword evidence="4 9" id="KW-0509">mRNA transport</keyword>
<dbReference type="GO" id="GO:0031965">
    <property type="term" value="C:nuclear membrane"/>
    <property type="evidence" value="ECO:0007669"/>
    <property type="project" value="UniProtKB-UniRule"/>
</dbReference>
<gene>
    <name evidence="10" type="ORF">E1B28_007185</name>
</gene>
<evidence type="ECO:0000256" key="5">
    <source>
        <dbReference type="ARBA" id="ARBA00022927"/>
    </source>
</evidence>
<dbReference type="GO" id="GO:0017056">
    <property type="term" value="F:structural constituent of nuclear pore"/>
    <property type="evidence" value="ECO:0007669"/>
    <property type="project" value="TreeGrafter"/>
</dbReference>
<dbReference type="GeneID" id="66076261"/>
<dbReference type="InterPro" id="IPR011502">
    <property type="entry name" value="Nucleoporin_Nup85"/>
</dbReference>
<dbReference type="EMBL" id="CM032184">
    <property type="protein sequence ID" value="KAG7093510.1"/>
    <property type="molecule type" value="Genomic_DNA"/>
</dbReference>
<keyword evidence="8 9" id="KW-0539">Nucleus</keyword>
<dbReference type="PANTHER" id="PTHR13373:SF21">
    <property type="entry name" value="NUCLEAR PORE COMPLEX PROTEIN NUP85"/>
    <property type="match status" value="1"/>
</dbReference>
<dbReference type="AlphaFoldDB" id="A0A9P7S1D5"/>
<evidence type="ECO:0000256" key="6">
    <source>
        <dbReference type="ARBA" id="ARBA00023010"/>
    </source>
</evidence>
<evidence type="ECO:0000256" key="3">
    <source>
        <dbReference type="ARBA" id="ARBA00022448"/>
    </source>
</evidence>
<evidence type="ECO:0000256" key="9">
    <source>
        <dbReference type="RuleBase" id="RU365073"/>
    </source>
</evidence>